<dbReference type="Proteomes" id="UP001221757">
    <property type="component" value="Unassembled WGS sequence"/>
</dbReference>
<evidence type="ECO:0000313" key="1">
    <source>
        <dbReference type="EMBL" id="KAJ7652932.1"/>
    </source>
</evidence>
<keyword evidence="2" id="KW-1185">Reference proteome</keyword>
<evidence type="ECO:0000313" key="2">
    <source>
        <dbReference type="Proteomes" id="UP001221757"/>
    </source>
</evidence>
<protein>
    <submittedName>
        <fullName evidence="1">Uncharacterized protein</fullName>
    </submittedName>
</protein>
<accession>A0AAD7CM80</accession>
<gene>
    <name evidence="1" type="ORF">B0H17DRAFT_1214851</name>
</gene>
<reference evidence="1" key="1">
    <citation type="submission" date="2023-03" db="EMBL/GenBank/DDBJ databases">
        <title>Massive genome expansion in bonnet fungi (Mycena s.s.) driven by repeated elements and novel gene families across ecological guilds.</title>
        <authorList>
            <consortium name="Lawrence Berkeley National Laboratory"/>
            <person name="Harder C.B."/>
            <person name="Miyauchi S."/>
            <person name="Viragh M."/>
            <person name="Kuo A."/>
            <person name="Thoen E."/>
            <person name="Andreopoulos B."/>
            <person name="Lu D."/>
            <person name="Skrede I."/>
            <person name="Drula E."/>
            <person name="Henrissat B."/>
            <person name="Morin E."/>
            <person name="Kohler A."/>
            <person name="Barry K."/>
            <person name="LaButti K."/>
            <person name="Morin E."/>
            <person name="Salamov A."/>
            <person name="Lipzen A."/>
            <person name="Mereny Z."/>
            <person name="Hegedus B."/>
            <person name="Baldrian P."/>
            <person name="Stursova M."/>
            <person name="Weitz H."/>
            <person name="Taylor A."/>
            <person name="Grigoriev I.V."/>
            <person name="Nagy L.G."/>
            <person name="Martin F."/>
            <person name="Kauserud H."/>
        </authorList>
    </citation>
    <scope>NUCLEOTIDE SEQUENCE</scope>
    <source>
        <strain evidence="1">CBHHK067</strain>
    </source>
</reference>
<dbReference type="EMBL" id="JARKIE010000342">
    <property type="protein sequence ID" value="KAJ7652932.1"/>
    <property type="molecule type" value="Genomic_DNA"/>
</dbReference>
<comment type="caution">
    <text evidence="1">The sequence shown here is derived from an EMBL/GenBank/DDBJ whole genome shotgun (WGS) entry which is preliminary data.</text>
</comment>
<dbReference type="AlphaFoldDB" id="A0AAD7CM80"/>
<name>A0AAD7CM80_MYCRO</name>
<proteinExistence type="predicted"/>
<sequence length="350" mass="39233">MKTGKPLPAPSMGNILGCALALFEKESKAKPSGINRLYRILISESAFLIWKLRNNSVITKDGAAPSEMEIRNKWVFALNDCLEVDCFQACNRSDQGKILVAPAVVLHTWSRTLQNEHKLPADWLREPRALYTPHNGEQKSTSKNKTVNAWRRKMPALIDVYLALKADGPLNSDDAPDSWPVFVIGFDDHRLHSFTHPPGCASANEALIRPGFIGASAVCPSLAFPLRLFEIYRELHRVCPRFSLNALSKSLTHLHSSPRKTSLQQQLTTTYNAYLAVVHGTDARRQVALGRTDEYKAGKVREDDRTMHDIHDRWLTPEAVDELKDAADIYLTCIRVNVPTKMTTPKGSQL</sequence>
<organism evidence="1 2">
    <name type="scientific">Mycena rosella</name>
    <name type="common">Pink bonnet</name>
    <name type="synonym">Agaricus rosellus</name>
    <dbReference type="NCBI Taxonomy" id="1033263"/>
    <lineage>
        <taxon>Eukaryota</taxon>
        <taxon>Fungi</taxon>
        <taxon>Dikarya</taxon>
        <taxon>Basidiomycota</taxon>
        <taxon>Agaricomycotina</taxon>
        <taxon>Agaricomycetes</taxon>
        <taxon>Agaricomycetidae</taxon>
        <taxon>Agaricales</taxon>
        <taxon>Marasmiineae</taxon>
        <taxon>Mycenaceae</taxon>
        <taxon>Mycena</taxon>
    </lineage>
</organism>